<dbReference type="FunFam" id="2.40.180.10:FF:000001">
    <property type="entry name" value="Catalase"/>
    <property type="match status" value="1"/>
</dbReference>
<dbReference type="Gene3D" id="2.40.180.10">
    <property type="entry name" value="Catalase core domain"/>
    <property type="match status" value="1"/>
</dbReference>
<dbReference type="PROSITE" id="PS00437">
    <property type="entry name" value="CATALASE_1"/>
    <property type="match status" value="1"/>
</dbReference>
<dbReference type="Proteomes" id="UP000278143">
    <property type="component" value="Unassembled WGS sequence"/>
</dbReference>
<protein>
    <recommendedName>
        <fullName evidence="12">Catalase</fullName>
        <ecNumber evidence="12">1.11.1.6</ecNumber>
    </recommendedName>
</protein>
<dbReference type="AlphaFoldDB" id="A0A4V1J211"/>
<keyword evidence="17" id="KW-1185">Reference proteome</keyword>
<dbReference type="InterPro" id="IPR018028">
    <property type="entry name" value="Catalase"/>
</dbReference>
<dbReference type="InterPro" id="IPR024708">
    <property type="entry name" value="Catalase_AS"/>
</dbReference>
<dbReference type="PANTHER" id="PTHR11465:SF9">
    <property type="entry name" value="CATALASE"/>
    <property type="match status" value="1"/>
</dbReference>
<feature type="region of interest" description="Disordered" evidence="14">
    <location>
        <begin position="1"/>
        <end position="20"/>
    </location>
</feature>
<evidence type="ECO:0000256" key="8">
    <source>
        <dbReference type="ARBA" id="ARBA00044729"/>
    </source>
</evidence>
<dbReference type="GO" id="GO:0004096">
    <property type="term" value="F:catalase activity"/>
    <property type="evidence" value="ECO:0007669"/>
    <property type="project" value="UniProtKB-EC"/>
</dbReference>
<evidence type="ECO:0000256" key="10">
    <source>
        <dbReference type="PIRSR" id="PIRSR038928-1"/>
    </source>
</evidence>
<dbReference type="GO" id="GO:0042542">
    <property type="term" value="P:response to hydrogen peroxide"/>
    <property type="evidence" value="ECO:0007669"/>
    <property type="project" value="TreeGrafter"/>
</dbReference>
<dbReference type="EC" id="1.11.1.6" evidence="12"/>
<dbReference type="GO" id="GO:0005777">
    <property type="term" value="C:peroxisome"/>
    <property type="evidence" value="ECO:0007669"/>
    <property type="project" value="TreeGrafter"/>
</dbReference>
<dbReference type="GO" id="GO:0005739">
    <property type="term" value="C:mitochondrion"/>
    <property type="evidence" value="ECO:0007669"/>
    <property type="project" value="TreeGrafter"/>
</dbReference>
<name>A0A4V1J211_9FUNG</name>
<dbReference type="Pfam" id="PF06628">
    <property type="entry name" value="Catalase-rel"/>
    <property type="match status" value="1"/>
</dbReference>
<feature type="active site" evidence="10">
    <location>
        <position position="126"/>
    </location>
</feature>
<dbReference type="InterPro" id="IPR002226">
    <property type="entry name" value="Catalase_haem_BS"/>
</dbReference>
<feature type="domain" description="Catalase core" evidence="15">
    <location>
        <begin position="6"/>
        <end position="391"/>
    </location>
</feature>
<feature type="binding site" description="axial binding residue" evidence="11">
    <location>
        <position position="336"/>
    </location>
    <ligand>
        <name>heme</name>
        <dbReference type="ChEBI" id="CHEBI:30413"/>
    </ligand>
    <ligandPart>
        <name>Fe</name>
        <dbReference type="ChEBI" id="CHEBI:18248"/>
    </ligandPart>
</feature>
<comment type="function">
    <text evidence="8 13">Catalyzes the degradation of hydrogen peroxide (H(2)O(2)) generated by peroxisomal oxidases to water and oxygen, thereby protecting cells from the toxic effects of hydrogen peroxide.</text>
</comment>
<evidence type="ECO:0000313" key="17">
    <source>
        <dbReference type="Proteomes" id="UP000278143"/>
    </source>
</evidence>
<evidence type="ECO:0000256" key="6">
    <source>
        <dbReference type="ARBA" id="ARBA00023004"/>
    </source>
</evidence>
<evidence type="ECO:0000256" key="3">
    <source>
        <dbReference type="ARBA" id="ARBA00022617"/>
    </source>
</evidence>
<evidence type="ECO:0000313" key="16">
    <source>
        <dbReference type="EMBL" id="RKP26939.1"/>
    </source>
</evidence>
<dbReference type="PRINTS" id="PR00067">
    <property type="entry name" value="CATALASE"/>
</dbReference>
<dbReference type="InterPro" id="IPR010582">
    <property type="entry name" value="Catalase_immune_responsive"/>
</dbReference>
<sequence length="484" mass="54234">MASTLTTANGNPVDNDQASMTAGATGPVLLQDFHLIDKLAHFDRERVPERVVHAKGAGAHGYFEVTHDFSNICRSKFLERVGKRTPVFVRFSTVAGEKGSADTARDPRGFAIKFYTEEGNWDLVANNTPVFFIRDPSKFPDFIHVLKRNPQTNLLDANVFWDFLSLVPESIHQVTILYSDRGIPDGYRHMHGFSSHTLKMVDTEGKFKYVKWHLLTDQGIKNLATEEATKLAGTNPDYATQDLFQAIERGEYPSWTVCLQVMEPADAVHYRWNPFDVTKVWPHADYPLQPIGKLVLNRNPENYFAEVEQAAFSPSHLVPGIDVTHDKMLQGRLFSYPDTHRHRLGANYLQIPINTPYAARVATNQRDGPMCVSGNGGSGPNYEPNSLNGPRETQVASDMHGSEKVNGFTGRHAIDLVDDDFVQAGQLYRLQTPEQKSRLIANIVGSLCGAKVSIQDRMLAHFKRADAEYGRRVEQGLQAIRAKQ</sequence>
<keyword evidence="6 11" id="KW-0408">Iron</keyword>
<evidence type="ECO:0000256" key="9">
    <source>
        <dbReference type="ARBA" id="ARBA00049254"/>
    </source>
</evidence>
<dbReference type="SUPFAM" id="SSF56634">
    <property type="entry name" value="Heme-dependent catalase-like"/>
    <property type="match status" value="1"/>
</dbReference>
<comment type="similarity">
    <text evidence="1 12">Belongs to the catalase family.</text>
</comment>
<comment type="catalytic activity">
    <reaction evidence="9 12">
        <text>2 H2O2 = O2 + 2 H2O</text>
        <dbReference type="Rhea" id="RHEA:20309"/>
        <dbReference type="ChEBI" id="CHEBI:15377"/>
        <dbReference type="ChEBI" id="CHEBI:15379"/>
        <dbReference type="ChEBI" id="CHEBI:16240"/>
        <dbReference type="EC" id="1.11.1.6"/>
    </reaction>
</comment>
<evidence type="ECO:0000256" key="2">
    <source>
        <dbReference type="ARBA" id="ARBA00022559"/>
    </source>
</evidence>
<dbReference type="Pfam" id="PF00199">
    <property type="entry name" value="Catalase"/>
    <property type="match status" value="1"/>
</dbReference>
<dbReference type="OrthoDB" id="6880011at2759"/>
<evidence type="ECO:0000256" key="13">
    <source>
        <dbReference type="RuleBase" id="RU004142"/>
    </source>
</evidence>
<feature type="active site" evidence="10">
    <location>
        <position position="53"/>
    </location>
</feature>
<reference evidence="17" key="1">
    <citation type="journal article" date="2018" name="Nat. Microbiol.">
        <title>Leveraging single-cell genomics to expand the fungal tree of life.</title>
        <authorList>
            <person name="Ahrendt S.R."/>
            <person name="Quandt C.A."/>
            <person name="Ciobanu D."/>
            <person name="Clum A."/>
            <person name="Salamov A."/>
            <person name="Andreopoulos B."/>
            <person name="Cheng J.F."/>
            <person name="Woyke T."/>
            <person name="Pelin A."/>
            <person name="Henrissat B."/>
            <person name="Reynolds N.K."/>
            <person name="Benny G.L."/>
            <person name="Smith M.E."/>
            <person name="James T.Y."/>
            <person name="Grigoriev I.V."/>
        </authorList>
    </citation>
    <scope>NUCLEOTIDE SEQUENCE [LARGE SCALE GENOMIC DNA]</scope>
    <source>
        <strain evidence="17">Benny S71-1</strain>
    </source>
</reference>
<keyword evidence="7 12" id="KW-0376">Hydrogen peroxide</keyword>
<dbReference type="PANTHER" id="PTHR11465">
    <property type="entry name" value="CATALASE"/>
    <property type="match status" value="1"/>
</dbReference>
<dbReference type="InterPro" id="IPR040333">
    <property type="entry name" value="Catalase_3"/>
</dbReference>
<dbReference type="GO" id="GO:0020037">
    <property type="term" value="F:heme binding"/>
    <property type="evidence" value="ECO:0007669"/>
    <property type="project" value="InterPro"/>
</dbReference>
<dbReference type="SMART" id="SM01060">
    <property type="entry name" value="Catalase"/>
    <property type="match status" value="1"/>
</dbReference>
<dbReference type="InterPro" id="IPR011614">
    <property type="entry name" value="Catalase_core"/>
</dbReference>
<keyword evidence="2 12" id="KW-0575">Peroxidase</keyword>
<keyword evidence="5 12" id="KW-0560">Oxidoreductase</keyword>
<keyword evidence="3 11" id="KW-0349">Heme</keyword>
<proteinExistence type="inferred from homology"/>
<accession>A0A4V1J211</accession>
<dbReference type="EMBL" id="KZ989302">
    <property type="protein sequence ID" value="RKP26939.1"/>
    <property type="molecule type" value="Genomic_DNA"/>
</dbReference>
<gene>
    <name evidence="16" type="ORF">SYNPS1DRAFT_21412</name>
</gene>
<keyword evidence="4 11" id="KW-0479">Metal-binding</keyword>
<evidence type="ECO:0000256" key="11">
    <source>
        <dbReference type="PIRSR" id="PIRSR038928-2"/>
    </source>
</evidence>
<dbReference type="CDD" id="cd08156">
    <property type="entry name" value="catalase_clade_3"/>
    <property type="match status" value="1"/>
</dbReference>
<dbReference type="InterPro" id="IPR024711">
    <property type="entry name" value="Catalase_clade1/3"/>
</dbReference>
<evidence type="ECO:0000256" key="5">
    <source>
        <dbReference type="ARBA" id="ARBA00023002"/>
    </source>
</evidence>
<dbReference type="PROSITE" id="PS00438">
    <property type="entry name" value="CATALASE_2"/>
    <property type="match status" value="1"/>
</dbReference>
<evidence type="ECO:0000256" key="7">
    <source>
        <dbReference type="ARBA" id="ARBA00023324"/>
    </source>
</evidence>
<evidence type="ECO:0000256" key="14">
    <source>
        <dbReference type="SAM" id="MobiDB-lite"/>
    </source>
</evidence>
<comment type="cofactor">
    <cofactor evidence="11">
        <name>heme</name>
        <dbReference type="ChEBI" id="CHEBI:30413"/>
    </cofactor>
</comment>
<evidence type="ECO:0000256" key="4">
    <source>
        <dbReference type="ARBA" id="ARBA00022723"/>
    </source>
</evidence>
<evidence type="ECO:0000259" key="15">
    <source>
        <dbReference type="SMART" id="SM01060"/>
    </source>
</evidence>
<dbReference type="PIRSF" id="PIRSF038928">
    <property type="entry name" value="Catalase_clade1-3"/>
    <property type="match status" value="1"/>
</dbReference>
<evidence type="ECO:0000256" key="12">
    <source>
        <dbReference type="RuleBase" id="RU000498"/>
    </source>
</evidence>
<evidence type="ECO:0000256" key="1">
    <source>
        <dbReference type="ARBA" id="ARBA00005329"/>
    </source>
</evidence>
<dbReference type="GO" id="GO:0042744">
    <property type="term" value="P:hydrogen peroxide catabolic process"/>
    <property type="evidence" value="ECO:0007669"/>
    <property type="project" value="UniProtKB-KW"/>
</dbReference>
<dbReference type="GO" id="GO:0046872">
    <property type="term" value="F:metal ion binding"/>
    <property type="evidence" value="ECO:0007669"/>
    <property type="project" value="UniProtKB-KW"/>
</dbReference>
<dbReference type="InterPro" id="IPR020835">
    <property type="entry name" value="Catalase_sf"/>
</dbReference>
<organism evidence="16 17">
    <name type="scientific">Syncephalis pseudoplumigaleata</name>
    <dbReference type="NCBI Taxonomy" id="1712513"/>
    <lineage>
        <taxon>Eukaryota</taxon>
        <taxon>Fungi</taxon>
        <taxon>Fungi incertae sedis</taxon>
        <taxon>Zoopagomycota</taxon>
        <taxon>Zoopagomycotina</taxon>
        <taxon>Zoopagomycetes</taxon>
        <taxon>Zoopagales</taxon>
        <taxon>Piptocephalidaceae</taxon>
        <taxon>Syncephalis</taxon>
    </lineage>
</organism>
<dbReference type="PROSITE" id="PS51402">
    <property type="entry name" value="CATALASE_3"/>
    <property type="match status" value="1"/>
</dbReference>